<dbReference type="AlphaFoldDB" id="A0A016S143"/>
<evidence type="ECO:0000313" key="2">
    <source>
        <dbReference type="Proteomes" id="UP000024635"/>
    </source>
</evidence>
<evidence type="ECO:0000313" key="1">
    <source>
        <dbReference type="EMBL" id="EYB84211.1"/>
    </source>
</evidence>
<reference evidence="2" key="1">
    <citation type="journal article" date="2015" name="Nat. Genet.">
        <title>The genome and transcriptome of the zoonotic hookworm Ancylostoma ceylanicum identify infection-specific gene families.</title>
        <authorList>
            <person name="Schwarz E.M."/>
            <person name="Hu Y."/>
            <person name="Antoshechkin I."/>
            <person name="Miller M.M."/>
            <person name="Sternberg P.W."/>
            <person name="Aroian R.V."/>
        </authorList>
    </citation>
    <scope>NUCLEOTIDE SEQUENCE</scope>
    <source>
        <strain evidence="2">HY135</strain>
    </source>
</reference>
<organism evidence="1 2">
    <name type="scientific">Ancylostoma ceylanicum</name>
    <dbReference type="NCBI Taxonomy" id="53326"/>
    <lineage>
        <taxon>Eukaryota</taxon>
        <taxon>Metazoa</taxon>
        <taxon>Ecdysozoa</taxon>
        <taxon>Nematoda</taxon>
        <taxon>Chromadorea</taxon>
        <taxon>Rhabditida</taxon>
        <taxon>Rhabditina</taxon>
        <taxon>Rhabditomorpha</taxon>
        <taxon>Strongyloidea</taxon>
        <taxon>Ancylostomatidae</taxon>
        <taxon>Ancylostomatinae</taxon>
        <taxon>Ancylostoma</taxon>
    </lineage>
</organism>
<proteinExistence type="predicted"/>
<dbReference type="Proteomes" id="UP000024635">
    <property type="component" value="Unassembled WGS sequence"/>
</dbReference>
<protein>
    <submittedName>
        <fullName evidence="1">Uncharacterized protein</fullName>
    </submittedName>
</protein>
<keyword evidence="2" id="KW-1185">Reference proteome</keyword>
<comment type="caution">
    <text evidence="1">The sequence shown here is derived from an EMBL/GenBank/DDBJ whole genome shotgun (WGS) entry which is preliminary data.</text>
</comment>
<accession>A0A016S143</accession>
<gene>
    <name evidence="1" type="primary">Acey_s0321.g2420</name>
    <name evidence="1" type="ORF">Y032_0321g2420</name>
</gene>
<sequence length="171" mass="18300">MNWIILLTTLISLNLFASFVAVLLLTAHLLTPSSLYTPDGGPTAAALTRNSSPTTSSPCASGQLRALLGISCASALDMVIYEDSTMMLSPRHELVGTSTEVSTEKSPELSTVAAVQTKKKLSRGLFPVIAMCSSVRDLMERNHCEERKAKGECNEGLVVALQCPYTCFCSP</sequence>
<name>A0A016S143_9BILA</name>
<dbReference type="EMBL" id="JARK01001657">
    <property type="protein sequence ID" value="EYB84211.1"/>
    <property type="molecule type" value="Genomic_DNA"/>
</dbReference>